<proteinExistence type="predicted"/>
<evidence type="ECO:0008006" key="4">
    <source>
        <dbReference type="Google" id="ProtNLM"/>
    </source>
</evidence>
<sequence>MDAMTDPAPEHIETARLRRSPRYGVFLAVGAALGLLLALILTFAFDGTADTSDAGVTYSTGQVFGFVALACIPIGMAVGITVALILDRRLSRRTRDVLIDHQHILDEE</sequence>
<accession>A0A7Z7D1M8</accession>
<feature type="transmembrane region" description="Helical" evidence="1">
    <location>
        <begin position="63"/>
        <end position="86"/>
    </location>
</feature>
<evidence type="ECO:0000256" key="1">
    <source>
        <dbReference type="SAM" id="Phobius"/>
    </source>
</evidence>
<protein>
    <recommendedName>
        <fullName evidence="4">Potassium transporter Trk</fullName>
    </recommendedName>
</protein>
<evidence type="ECO:0000313" key="2">
    <source>
        <dbReference type="EMBL" id="SFI74649.1"/>
    </source>
</evidence>
<feature type="transmembrane region" description="Helical" evidence="1">
    <location>
        <begin position="23"/>
        <end position="43"/>
    </location>
</feature>
<organism evidence="2 3">
    <name type="scientific">Microbacterium saccharophilum</name>
    <dbReference type="NCBI Taxonomy" id="1213358"/>
    <lineage>
        <taxon>Bacteria</taxon>
        <taxon>Bacillati</taxon>
        <taxon>Actinomycetota</taxon>
        <taxon>Actinomycetes</taxon>
        <taxon>Micrococcales</taxon>
        <taxon>Microbacteriaceae</taxon>
        <taxon>Microbacterium</taxon>
    </lineage>
</organism>
<keyword evidence="1" id="KW-0472">Membrane</keyword>
<comment type="caution">
    <text evidence="2">The sequence shown here is derived from an EMBL/GenBank/DDBJ whole genome shotgun (WGS) entry which is preliminary data.</text>
</comment>
<dbReference type="AlphaFoldDB" id="A0A7Z7D1M8"/>
<dbReference type="Proteomes" id="UP000198702">
    <property type="component" value="Unassembled WGS sequence"/>
</dbReference>
<keyword evidence="1" id="KW-1133">Transmembrane helix</keyword>
<reference evidence="2 3" key="1">
    <citation type="submission" date="2016-10" db="EMBL/GenBank/DDBJ databases">
        <authorList>
            <person name="Varghese N."/>
            <person name="Submissions S."/>
        </authorList>
    </citation>
    <scope>NUCLEOTIDE SEQUENCE [LARGE SCALE GENOMIC DNA]</scope>
    <source>
        <strain evidence="2 3">UNC380MFSha3.1</strain>
    </source>
</reference>
<dbReference type="EMBL" id="FOQZ01000007">
    <property type="protein sequence ID" value="SFI74649.1"/>
    <property type="molecule type" value="Genomic_DNA"/>
</dbReference>
<name>A0A7Z7D1M8_9MICO</name>
<evidence type="ECO:0000313" key="3">
    <source>
        <dbReference type="Proteomes" id="UP000198702"/>
    </source>
</evidence>
<gene>
    <name evidence="2" type="ORF">SAMN04487751_2851</name>
</gene>
<keyword evidence="1" id="KW-0812">Transmembrane</keyword>